<dbReference type="InterPro" id="IPR057622">
    <property type="entry name" value="CARM1-like_PH"/>
</dbReference>
<feature type="domain" description="Probable histone-arginine methyltransferase CARM1-like N-terminal PH" evidence="1">
    <location>
        <begin position="6"/>
        <end position="111"/>
    </location>
</feature>
<dbReference type="Pfam" id="PF25350">
    <property type="entry name" value="PH_PRMT_N"/>
    <property type="match status" value="1"/>
</dbReference>
<name>A0AAD5CJR6_AMBAR</name>
<proteinExistence type="predicted"/>
<keyword evidence="3" id="KW-1185">Reference proteome</keyword>
<reference evidence="2" key="1">
    <citation type="submission" date="2022-06" db="EMBL/GenBank/DDBJ databases">
        <title>Uncovering the hologenomic basis of an extraordinary plant invasion.</title>
        <authorList>
            <person name="Bieker V.C."/>
            <person name="Martin M.D."/>
            <person name="Gilbert T."/>
            <person name="Hodgins K."/>
            <person name="Battlay P."/>
            <person name="Petersen B."/>
            <person name="Wilson J."/>
        </authorList>
    </citation>
    <scope>NUCLEOTIDE SEQUENCE</scope>
    <source>
        <strain evidence="2">AA19_3_7</strain>
        <tissue evidence="2">Leaf</tissue>
    </source>
</reference>
<evidence type="ECO:0000313" key="2">
    <source>
        <dbReference type="EMBL" id="KAI7743343.1"/>
    </source>
</evidence>
<evidence type="ECO:0000313" key="3">
    <source>
        <dbReference type="Proteomes" id="UP001206925"/>
    </source>
</evidence>
<dbReference type="AlphaFoldDB" id="A0AAD5CJR6"/>
<protein>
    <recommendedName>
        <fullName evidence="1">Probable histone-arginine methyltransferase CARM1-like N-terminal PH domain-containing protein</fullName>
    </recommendedName>
</protein>
<feature type="non-terminal residue" evidence="2">
    <location>
        <position position="164"/>
    </location>
</feature>
<comment type="caution">
    <text evidence="2">The sequence shown here is derived from an EMBL/GenBank/DDBJ whole genome shotgun (WGS) entry which is preliminary data.</text>
</comment>
<organism evidence="2 3">
    <name type="scientific">Ambrosia artemisiifolia</name>
    <name type="common">Common ragweed</name>
    <dbReference type="NCBI Taxonomy" id="4212"/>
    <lineage>
        <taxon>Eukaryota</taxon>
        <taxon>Viridiplantae</taxon>
        <taxon>Streptophyta</taxon>
        <taxon>Embryophyta</taxon>
        <taxon>Tracheophyta</taxon>
        <taxon>Spermatophyta</taxon>
        <taxon>Magnoliopsida</taxon>
        <taxon>eudicotyledons</taxon>
        <taxon>Gunneridae</taxon>
        <taxon>Pentapetalae</taxon>
        <taxon>asterids</taxon>
        <taxon>campanulids</taxon>
        <taxon>Asterales</taxon>
        <taxon>Asteraceae</taxon>
        <taxon>Asteroideae</taxon>
        <taxon>Heliantheae alliance</taxon>
        <taxon>Heliantheae</taxon>
        <taxon>Ambrosia</taxon>
    </lineage>
</organism>
<evidence type="ECO:0000259" key="1">
    <source>
        <dbReference type="Pfam" id="PF25350"/>
    </source>
</evidence>
<gene>
    <name evidence="2" type="ORF">M8C21_003224</name>
</gene>
<sequence length="164" mass="18312">MDTPLHNFTLSSITLLSSTPPQHVPGPLSALFGSASGSPDLQFFLDPDGQHSINFNLRTTQLFRLGELQSLCVSEGSETIKEKTYSKGITIQFKEEEESSSFHGAFEHWKSDVPIEGSTLPNGTISSSKSKFDDKIESSSAKMYFHYYGQLLHQQNMLQDYVRT</sequence>
<accession>A0AAD5CJR6</accession>
<dbReference type="Proteomes" id="UP001206925">
    <property type="component" value="Unassembled WGS sequence"/>
</dbReference>
<dbReference type="EMBL" id="JAMZMK010007742">
    <property type="protein sequence ID" value="KAI7743343.1"/>
    <property type="molecule type" value="Genomic_DNA"/>
</dbReference>